<dbReference type="OrthoDB" id="27092at2"/>
<gene>
    <name evidence="5" type="ORF">BA062_23510</name>
</gene>
<keyword evidence="6" id="KW-1185">Reference proteome</keyword>
<evidence type="ECO:0000256" key="3">
    <source>
        <dbReference type="ARBA" id="ARBA00023163"/>
    </source>
</evidence>
<evidence type="ECO:0000313" key="5">
    <source>
        <dbReference type="EMBL" id="PXY28803.1"/>
    </source>
</evidence>
<dbReference type="PROSITE" id="PS00622">
    <property type="entry name" value="HTH_LUXR_1"/>
    <property type="match status" value="1"/>
</dbReference>
<dbReference type="PRINTS" id="PR00038">
    <property type="entry name" value="HTHLUXR"/>
</dbReference>
<dbReference type="Gene3D" id="1.25.40.10">
    <property type="entry name" value="Tetratricopeptide repeat domain"/>
    <property type="match status" value="1"/>
</dbReference>
<dbReference type="GO" id="GO:0003677">
    <property type="term" value="F:DNA binding"/>
    <property type="evidence" value="ECO:0007669"/>
    <property type="project" value="UniProtKB-KW"/>
</dbReference>
<proteinExistence type="predicted"/>
<dbReference type="EMBL" id="MASU01000009">
    <property type="protein sequence ID" value="PXY28803.1"/>
    <property type="molecule type" value="Genomic_DNA"/>
</dbReference>
<sequence>MATATELGRARQCFERHDWRDAFTRLSTADAEEPLEPEDLARLAAAAFLLGHDAESYRAGERAFHEYLRLGDAERAASSAFWLALRLLLRGELARSGGWFARAQRIVDDGDLDCVTRGYLLTATGIRSAQGKDFLTAYDLFTAAVEIGDRFGDADLVGMARQGQGRAMIGMGDAAAGLSLLDEVMAEVTAGELSPIPSGMIYCSVIEACQEVADLPRAQEWTAALSAWCAEQPGLVPFRGQCLVHRTEVLRLRGEWADALAEIERACLRLADPPGQPALGVALYQQAELHRLRGELQLAEQRYGEASERGYPPQPGLALLRLAQGRTAAAAAAIRHADGTLPPQQRAVTLAARVEIMLAAGDTAAAGAAGEELAGLTTTHDAPLLRALSAHAEGALRLAEGDPVAAIGALRAACRLWAEVGAPYEGARSHILLGLAFRGLGDDDTARFELDAARRTLLQLGAAPGVAGLRDLASAACELTGRELQVLALVAAGRSNREIAGELVISEHTVRRHLQNAFAKIGVSSRAAATTYVVQHHLV</sequence>
<dbReference type="Gene3D" id="1.10.10.10">
    <property type="entry name" value="Winged helix-like DNA-binding domain superfamily/Winged helix DNA-binding domain"/>
    <property type="match status" value="1"/>
</dbReference>
<dbReference type="RefSeq" id="WP_110340346.1">
    <property type="nucleotide sequence ID" value="NZ_JBHVKT010000048.1"/>
</dbReference>
<name>A0A318LL23_9PSEU</name>
<evidence type="ECO:0000259" key="4">
    <source>
        <dbReference type="PROSITE" id="PS50043"/>
    </source>
</evidence>
<dbReference type="InterPro" id="IPR016032">
    <property type="entry name" value="Sig_transdc_resp-reg_C-effctor"/>
</dbReference>
<dbReference type="InterPro" id="IPR000792">
    <property type="entry name" value="Tscrpt_reg_LuxR_C"/>
</dbReference>
<dbReference type="SUPFAM" id="SSF46894">
    <property type="entry name" value="C-terminal effector domain of the bipartite response regulators"/>
    <property type="match status" value="1"/>
</dbReference>
<dbReference type="Proteomes" id="UP000247892">
    <property type="component" value="Unassembled WGS sequence"/>
</dbReference>
<protein>
    <submittedName>
        <fullName evidence="5">Helix-turn-helix transcriptional regulator</fullName>
    </submittedName>
</protein>
<comment type="caution">
    <text evidence="5">The sequence shown here is derived from an EMBL/GenBank/DDBJ whole genome shotgun (WGS) entry which is preliminary data.</text>
</comment>
<accession>A0A318LL23</accession>
<reference evidence="5 6" key="1">
    <citation type="submission" date="2016-07" db="EMBL/GenBank/DDBJ databases">
        <title>Draft genome sequence of Prauserella sp. YIM 121212, isolated from alkaline soil.</title>
        <authorList>
            <person name="Ruckert C."/>
            <person name="Albersmeier A."/>
            <person name="Jiang C.-L."/>
            <person name="Jiang Y."/>
            <person name="Kalinowski J."/>
            <person name="Schneider O."/>
            <person name="Winkler A."/>
            <person name="Zotchev S.B."/>
        </authorList>
    </citation>
    <scope>NUCLEOTIDE SEQUENCE [LARGE SCALE GENOMIC DNA]</scope>
    <source>
        <strain evidence="5 6">YIM 121212</strain>
    </source>
</reference>
<dbReference type="InterPro" id="IPR011990">
    <property type="entry name" value="TPR-like_helical_dom_sf"/>
</dbReference>
<dbReference type="GO" id="GO:0006355">
    <property type="term" value="P:regulation of DNA-templated transcription"/>
    <property type="evidence" value="ECO:0007669"/>
    <property type="project" value="InterPro"/>
</dbReference>
<evidence type="ECO:0000256" key="1">
    <source>
        <dbReference type="ARBA" id="ARBA00023015"/>
    </source>
</evidence>
<dbReference type="CDD" id="cd06170">
    <property type="entry name" value="LuxR_C_like"/>
    <property type="match status" value="1"/>
</dbReference>
<evidence type="ECO:0000256" key="2">
    <source>
        <dbReference type="ARBA" id="ARBA00023125"/>
    </source>
</evidence>
<organism evidence="5 6">
    <name type="scientific">Prauserella flavalba</name>
    <dbReference type="NCBI Taxonomy" id="1477506"/>
    <lineage>
        <taxon>Bacteria</taxon>
        <taxon>Bacillati</taxon>
        <taxon>Actinomycetota</taxon>
        <taxon>Actinomycetes</taxon>
        <taxon>Pseudonocardiales</taxon>
        <taxon>Pseudonocardiaceae</taxon>
        <taxon>Prauserella</taxon>
    </lineage>
</organism>
<dbReference type="PANTHER" id="PTHR44688:SF16">
    <property type="entry name" value="DNA-BINDING TRANSCRIPTIONAL ACTIVATOR DEVR_DOSR"/>
    <property type="match status" value="1"/>
</dbReference>
<keyword evidence="3" id="KW-0804">Transcription</keyword>
<dbReference type="PROSITE" id="PS50043">
    <property type="entry name" value="HTH_LUXR_2"/>
    <property type="match status" value="1"/>
</dbReference>
<dbReference type="InterPro" id="IPR036388">
    <property type="entry name" value="WH-like_DNA-bd_sf"/>
</dbReference>
<dbReference type="SMART" id="SM00421">
    <property type="entry name" value="HTH_LUXR"/>
    <property type="match status" value="1"/>
</dbReference>
<keyword evidence="2" id="KW-0238">DNA-binding</keyword>
<dbReference type="PANTHER" id="PTHR44688">
    <property type="entry name" value="DNA-BINDING TRANSCRIPTIONAL ACTIVATOR DEVR_DOSR"/>
    <property type="match status" value="1"/>
</dbReference>
<dbReference type="Pfam" id="PF00196">
    <property type="entry name" value="GerE"/>
    <property type="match status" value="1"/>
</dbReference>
<feature type="domain" description="HTH luxR-type" evidence="4">
    <location>
        <begin position="472"/>
        <end position="537"/>
    </location>
</feature>
<keyword evidence="1" id="KW-0805">Transcription regulation</keyword>
<dbReference type="AlphaFoldDB" id="A0A318LL23"/>
<evidence type="ECO:0000313" key="6">
    <source>
        <dbReference type="Proteomes" id="UP000247892"/>
    </source>
</evidence>